<dbReference type="EMBL" id="AP024747">
    <property type="protein sequence ID" value="BCY26516.1"/>
    <property type="molecule type" value="Genomic_DNA"/>
</dbReference>
<organism evidence="1 2">
    <name type="scientific">Cutibacterium modestum</name>
    <dbReference type="NCBI Taxonomy" id="2559073"/>
    <lineage>
        <taxon>Bacteria</taxon>
        <taxon>Bacillati</taxon>
        <taxon>Actinomycetota</taxon>
        <taxon>Actinomycetes</taxon>
        <taxon>Propionibacteriales</taxon>
        <taxon>Propionibacteriaceae</taxon>
        <taxon>Cutibacterium</taxon>
    </lineage>
</organism>
<dbReference type="InterPro" id="IPR016185">
    <property type="entry name" value="PreATP-grasp_dom_sf"/>
</dbReference>
<proteinExistence type="predicted"/>
<dbReference type="Proteomes" id="UP000825072">
    <property type="component" value="Chromosome 1"/>
</dbReference>
<evidence type="ECO:0008006" key="3">
    <source>
        <dbReference type="Google" id="ProtNLM"/>
    </source>
</evidence>
<evidence type="ECO:0000313" key="1">
    <source>
        <dbReference type="EMBL" id="BCY26516.1"/>
    </source>
</evidence>
<accession>A0AAD1KSC6</accession>
<evidence type="ECO:0000313" key="2">
    <source>
        <dbReference type="Proteomes" id="UP000825072"/>
    </source>
</evidence>
<reference evidence="1" key="1">
    <citation type="submission" date="2021-06" db="EMBL/GenBank/DDBJ databases">
        <title>Genome sequence of Cutibacterium modestum strain KB17-24694.</title>
        <authorList>
            <person name="Dekio I."/>
            <person name="Asahina A."/>
            <person name="Nishida M."/>
        </authorList>
    </citation>
    <scope>NUCLEOTIDE SEQUENCE</scope>
    <source>
        <strain evidence="1">KB17-24694</strain>
    </source>
</reference>
<gene>
    <name evidence="1" type="ORF">KB1_25060</name>
</gene>
<sequence>MLQPVVVLAGGLSHQRDISLKSGRTVAQALRRVGHEVVEADIDSSLIETLRCRRVSHVARWPWRERCPA</sequence>
<name>A0AAD1KSC6_9ACTN</name>
<dbReference type="SUPFAM" id="SSF52440">
    <property type="entry name" value="PreATP-grasp domain"/>
    <property type="match status" value="1"/>
</dbReference>
<dbReference type="AlphaFoldDB" id="A0AAD1KSC6"/>
<protein>
    <recommendedName>
        <fullName evidence="3">D-alanine--D-alanine ligase N-terminal domain-containing protein</fullName>
    </recommendedName>
</protein>
<dbReference type="Gene3D" id="3.40.50.20">
    <property type="match status" value="1"/>
</dbReference>